<dbReference type="AlphaFoldDB" id="A0A4R1NIM0"/>
<dbReference type="EMBL" id="SJOI01000001">
    <property type="protein sequence ID" value="TCL07403.1"/>
    <property type="molecule type" value="Genomic_DNA"/>
</dbReference>
<keyword evidence="2" id="KW-0813">Transport</keyword>
<dbReference type="InterPro" id="IPR027417">
    <property type="entry name" value="P-loop_NTPase"/>
</dbReference>
<evidence type="ECO:0000259" key="5">
    <source>
        <dbReference type="PROSITE" id="PS50893"/>
    </source>
</evidence>
<dbReference type="InterPro" id="IPR050319">
    <property type="entry name" value="ABC_transp_ATP-bind"/>
</dbReference>
<dbReference type="PROSITE" id="PS50893">
    <property type="entry name" value="ABC_TRANSPORTER_2"/>
    <property type="match status" value="1"/>
</dbReference>
<dbReference type="GO" id="GO:0016887">
    <property type="term" value="F:ATP hydrolysis activity"/>
    <property type="evidence" value="ECO:0007669"/>
    <property type="project" value="InterPro"/>
</dbReference>
<dbReference type="GO" id="GO:0055085">
    <property type="term" value="P:transmembrane transport"/>
    <property type="evidence" value="ECO:0007669"/>
    <property type="project" value="UniProtKB-ARBA"/>
</dbReference>
<sequence>MKNNETLMELRDVRVRFPVGADWRGKAKSCVHALNGLDLAVRRGETLGIVGESGCGKSTLAQLMMGLLAPSSGAIFRARSSGSWFGSGMQMVFQDPQSSLDPRLPVWRTITEPVYVQYHNPVRERRALAEALAEQVGIRGGYLDRLPHEFSGGQRQRLSIARALSSEPDIVVLDEPTSALDVSVQAQILNLLVELQGSRQLTYVLISHNVSVVRYMSDRVAVMYLGQIVELGDSQEVLNHPQHPYTRLLLDSVPRADRPLQEADGGVGELPDNRKLPPGCFFFDRCPYAGDGCQVPQRLEAKASGVEVRCHRV</sequence>
<dbReference type="InterPro" id="IPR003439">
    <property type="entry name" value="ABC_transporter-like_ATP-bd"/>
</dbReference>
<dbReference type="PANTHER" id="PTHR43776:SF7">
    <property type="entry name" value="D,D-DIPEPTIDE TRANSPORT ATP-BINDING PROTEIN DDPF-RELATED"/>
    <property type="match status" value="1"/>
</dbReference>
<dbReference type="SMART" id="SM00382">
    <property type="entry name" value="AAA"/>
    <property type="match status" value="1"/>
</dbReference>
<evidence type="ECO:0000313" key="7">
    <source>
        <dbReference type="Proteomes" id="UP000294555"/>
    </source>
</evidence>
<gene>
    <name evidence="6" type="ORF">EZJ58_5727</name>
</gene>
<dbReference type="InterPro" id="IPR013563">
    <property type="entry name" value="Oligopep_ABC_C"/>
</dbReference>
<dbReference type="NCBIfam" id="TIGR01727">
    <property type="entry name" value="oligo_HPY"/>
    <property type="match status" value="1"/>
</dbReference>
<name>A0A4R1NIM0_9GAMM</name>
<organism evidence="6 7">
    <name type="scientific">Sodalis ligni</name>
    <dbReference type="NCBI Taxonomy" id="2697027"/>
    <lineage>
        <taxon>Bacteria</taxon>
        <taxon>Pseudomonadati</taxon>
        <taxon>Pseudomonadota</taxon>
        <taxon>Gammaproteobacteria</taxon>
        <taxon>Enterobacterales</taxon>
        <taxon>Bruguierivoracaceae</taxon>
        <taxon>Sodalis</taxon>
    </lineage>
</organism>
<keyword evidence="7" id="KW-1185">Reference proteome</keyword>
<dbReference type="CDD" id="cd03257">
    <property type="entry name" value="ABC_NikE_OppD_transporters"/>
    <property type="match status" value="1"/>
</dbReference>
<dbReference type="GO" id="GO:0015833">
    <property type="term" value="P:peptide transport"/>
    <property type="evidence" value="ECO:0007669"/>
    <property type="project" value="InterPro"/>
</dbReference>
<dbReference type="PROSITE" id="PS00211">
    <property type="entry name" value="ABC_TRANSPORTER_1"/>
    <property type="match status" value="1"/>
</dbReference>
<keyword evidence="4 6" id="KW-0067">ATP-binding</keyword>
<evidence type="ECO:0000256" key="4">
    <source>
        <dbReference type="ARBA" id="ARBA00022840"/>
    </source>
</evidence>
<dbReference type="Gene3D" id="3.40.50.300">
    <property type="entry name" value="P-loop containing nucleotide triphosphate hydrolases"/>
    <property type="match status" value="1"/>
</dbReference>
<evidence type="ECO:0000313" key="6">
    <source>
        <dbReference type="EMBL" id="TCL07403.1"/>
    </source>
</evidence>
<dbReference type="Pfam" id="PF08352">
    <property type="entry name" value="oligo_HPY"/>
    <property type="match status" value="1"/>
</dbReference>
<accession>A0A4R1NIM0</accession>
<dbReference type="GO" id="GO:0005524">
    <property type="term" value="F:ATP binding"/>
    <property type="evidence" value="ECO:0007669"/>
    <property type="project" value="UniProtKB-KW"/>
</dbReference>
<comment type="caution">
    <text evidence="6">The sequence shown here is derived from an EMBL/GenBank/DDBJ whole genome shotgun (WGS) entry which is preliminary data.</text>
</comment>
<reference evidence="6 7" key="1">
    <citation type="submission" date="2019-02" db="EMBL/GenBank/DDBJ databases">
        <title>Investigation of anaerobic lignin degradation for improved lignocellulosic biofuels.</title>
        <authorList>
            <person name="Deangelis K."/>
        </authorList>
    </citation>
    <scope>NUCLEOTIDE SEQUENCE [LARGE SCALE GENOMIC DNA]</scope>
    <source>
        <strain evidence="6 7">159R</strain>
    </source>
</reference>
<feature type="domain" description="ABC transporter" evidence="5">
    <location>
        <begin position="8"/>
        <end position="250"/>
    </location>
</feature>
<dbReference type="PANTHER" id="PTHR43776">
    <property type="entry name" value="TRANSPORT ATP-BINDING PROTEIN"/>
    <property type="match status" value="1"/>
</dbReference>
<evidence type="ECO:0000256" key="1">
    <source>
        <dbReference type="ARBA" id="ARBA00005417"/>
    </source>
</evidence>
<keyword evidence="3" id="KW-0547">Nucleotide-binding</keyword>
<proteinExistence type="inferred from homology"/>
<dbReference type="InterPro" id="IPR003593">
    <property type="entry name" value="AAA+_ATPase"/>
</dbReference>
<dbReference type="InterPro" id="IPR017871">
    <property type="entry name" value="ABC_transporter-like_CS"/>
</dbReference>
<comment type="similarity">
    <text evidence="1">Belongs to the ABC transporter superfamily.</text>
</comment>
<protein>
    <submittedName>
        <fullName evidence="6">Peptide/nickel transport system ATP-binding protein</fullName>
    </submittedName>
</protein>
<dbReference type="Pfam" id="PF00005">
    <property type="entry name" value="ABC_tran"/>
    <property type="match status" value="1"/>
</dbReference>
<dbReference type="Proteomes" id="UP000294555">
    <property type="component" value="Unassembled WGS sequence"/>
</dbReference>
<evidence type="ECO:0000256" key="3">
    <source>
        <dbReference type="ARBA" id="ARBA00022741"/>
    </source>
</evidence>
<evidence type="ECO:0000256" key="2">
    <source>
        <dbReference type="ARBA" id="ARBA00022448"/>
    </source>
</evidence>
<dbReference type="SUPFAM" id="SSF52540">
    <property type="entry name" value="P-loop containing nucleoside triphosphate hydrolases"/>
    <property type="match status" value="1"/>
</dbReference>